<evidence type="ECO:0000256" key="1">
    <source>
        <dbReference type="SAM" id="SignalP"/>
    </source>
</evidence>
<dbReference type="VEuPathDB" id="FungiDB:ASPCADRAFT_11157"/>
<dbReference type="Proteomes" id="UP000188318">
    <property type="component" value="Unassembled WGS sequence"/>
</dbReference>
<dbReference type="OrthoDB" id="4500026at2759"/>
<proteinExistence type="predicted"/>
<accession>A0A1R3R611</accession>
<dbReference type="EMBL" id="KV907652">
    <property type="protein sequence ID" value="OOF89911.1"/>
    <property type="molecule type" value="Genomic_DNA"/>
</dbReference>
<reference evidence="3" key="1">
    <citation type="journal article" date="2017" name="Genome Biol.">
        <title>Comparative genomics reveals high biological diversity and specific adaptations in the industrially and medically important fungal genus Aspergillus.</title>
        <authorList>
            <person name="de Vries R.P."/>
            <person name="Riley R."/>
            <person name="Wiebenga A."/>
            <person name="Aguilar-Osorio G."/>
            <person name="Amillis S."/>
            <person name="Uchima C.A."/>
            <person name="Anderluh G."/>
            <person name="Asadollahi M."/>
            <person name="Askin M."/>
            <person name="Barry K."/>
            <person name="Battaglia E."/>
            <person name="Bayram O."/>
            <person name="Benocci T."/>
            <person name="Braus-Stromeyer S.A."/>
            <person name="Caldana C."/>
            <person name="Canovas D."/>
            <person name="Cerqueira G.C."/>
            <person name="Chen F."/>
            <person name="Chen W."/>
            <person name="Choi C."/>
            <person name="Clum A."/>
            <person name="Dos Santos R.A."/>
            <person name="Damasio A.R."/>
            <person name="Diallinas G."/>
            <person name="Emri T."/>
            <person name="Fekete E."/>
            <person name="Flipphi M."/>
            <person name="Freyberg S."/>
            <person name="Gallo A."/>
            <person name="Gournas C."/>
            <person name="Habgood R."/>
            <person name="Hainaut M."/>
            <person name="Harispe M.L."/>
            <person name="Henrissat B."/>
            <person name="Hilden K.S."/>
            <person name="Hope R."/>
            <person name="Hossain A."/>
            <person name="Karabika E."/>
            <person name="Karaffa L."/>
            <person name="Karanyi Z."/>
            <person name="Krasevec N."/>
            <person name="Kuo A."/>
            <person name="Kusch H."/>
            <person name="LaButti K."/>
            <person name="Lagendijk E.L."/>
            <person name="Lapidus A."/>
            <person name="Levasseur A."/>
            <person name="Lindquist E."/>
            <person name="Lipzen A."/>
            <person name="Logrieco A.F."/>
            <person name="MacCabe A."/>
            <person name="Maekelae M.R."/>
            <person name="Malavazi I."/>
            <person name="Melin P."/>
            <person name="Meyer V."/>
            <person name="Mielnichuk N."/>
            <person name="Miskei M."/>
            <person name="Molnar A.P."/>
            <person name="Mule G."/>
            <person name="Ngan C.Y."/>
            <person name="Orejas M."/>
            <person name="Orosz E."/>
            <person name="Ouedraogo J.P."/>
            <person name="Overkamp K.M."/>
            <person name="Park H.-S."/>
            <person name="Perrone G."/>
            <person name="Piumi F."/>
            <person name="Punt P.J."/>
            <person name="Ram A.F."/>
            <person name="Ramon A."/>
            <person name="Rauscher S."/>
            <person name="Record E."/>
            <person name="Riano-Pachon D.M."/>
            <person name="Robert V."/>
            <person name="Roehrig J."/>
            <person name="Ruller R."/>
            <person name="Salamov A."/>
            <person name="Salih N.S."/>
            <person name="Samson R.A."/>
            <person name="Sandor E."/>
            <person name="Sanguinetti M."/>
            <person name="Schuetze T."/>
            <person name="Sepcic K."/>
            <person name="Shelest E."/>
            <person name="Sherlock G."/>
            <person name="Sophianopoulou V."/>
            <person name="Squina F.M."/>
            <person name="Sun H."/>
            <person name="Susca A."/>
            <person name="Todd R.B."/>
            <person name="Tsang A."/>
            <person name="Unkles S.E."/>
            <person name="van de Wiele N."/>
            <person name="van Rossen-Uffink D."/>
            <person name="Oliveira J.V."/>
            <person name="Vesth T.C."/>
            <person name="Visser J."/>
            <person name="Yu J.-H."/>
            <person name="Zhou M."/>
            <person name="Andersen M.R."/>
            <person name="Archer D.B."/>
            <person name="Baker S.E."/>
            <person name="Benoit I."/>
            <person name="Brakhage A.A."/>
            <person name="Braus G.H."/>
            <person name="Fischer R."/>
            <person name="Frisvad J.C."/>
            <person name="Goldman G.H."/>
            <person name="Houbraken J."/>
            <person name="Oakley B."/>
            <person name="Pocsi I."/>
            <person name="Scazzocchio C."/>
            <person name="Seiboth B."/>
            <person name="vanKuyk P.A."/>
            <person name="Wortman J."/>
            <person name="Dyer P.S."/>
            <person name="Grigoriev I.V."/>
        </authorList>
    </citation>
    <scope>NUCLEOTIDE SEQUENCE [LARGE SCALE GENOMIC DNA]</scope>
    <source>
        <strain evidence="3">ITEM 5010</strain>
    </source>
</reference>
<feature type="chain" id="PRO_5012910017" evidence="1">
    <location>
        <begin position="20"/>
        <end position="137"/>
    </location>
</feature>
<evidence type="ECO:0000313" key="3">
    <source>
        <dbReference type="Proteomes" id="UP000188318"/>
    </source>
</evidence>
<dbReference type="AlphaFoldDB" id="A0A1R3R611"/>
<protein>
    <submittedName>
        <fullName evidence="2">Uncharacterized protein</fullName>
    </submittedName>
</protein>
<gene>
    <name evidence="2" type="ORF">ASPCADRAFT_11157</name>
</gene>
<keyword evidence="3" id="KW-1185">Reference proteome</keyword>
<name>A0A1R3R611_ASPC5</name>
<organism evidence="2 3">
    <name type="scientific">Aspergillus carbonarius (strain ITEM 5010)</name>
    <dbReference type="NCBI Taxonomy" id="602072"/>
    <lineage>
        <taxon>Eukaryota</taxon>
        <taxon>Fungi</taxon>
        <taxon>Dikarya</taxon>
        <taxon>Ascomycota</taxon>
        <taxon>Pezizomycotina</taxon>
        <taxon>Eurotiomycetes</taxon>
        <taxon>Eurotiomycetidae</taxon>
        <taxon>Eurotiales</taxon>
        <taxon>Aspergillaceae</taxon>
        <taxon>Aspergillus</taxon>
        <taxon>Aspergillus subgen. Circumdati</taxon>
    </lineage>
</organism>
<evidence type="ECO:0000313" key="2">
    <source>
        <dbReference type="EMBL" id="OOF89911.1"/>
    </source>
</evidence>
<sequence length="137" mass="15163">MTAQMRIFALLCQAARLLGSVLRHVSNEAGVHDDSRVQLDRALQSMLAAGLDVDSPDYDRMIFVYRSYFDSSLDGTDAVKADQAQCAKRVAKKIPDNIRANLVEQQCFFGRDPIDMSPRGLFYAYGIVAPTCTPQDG</sequence>
<keyword evidence="1" id="KW-0732">Signal</keyword>
<feature type="signal peptide" evidence="1">
    <location>
        <begin position="1"/>
        <end position="19"/>
    </location>
</feature>
<dbReference type="STRING" id="602072.A0A1R3R611"/>